<evidence type="ECO:0000259" key="1">
    <source>
        <dbReference type="Pfam" id="PF22121"/>
    </source>
</evidence>
<evidence type="ECO:0000259" key="3">
    <source>
        <dbReference type="Pfam" id="PF24045"/>
    </source>
</evidence>
<dbReference type="Pfam" id="PF22433">
    <property type="entry name" value="MtxA_IG-like"/>
    <property type="match status" value="1"/>
</dbReference>
<feature type="domain" description="Magnetotaxis protein MtxA C-terminal" evidence="1">
    <location>
        <begin position="250"/>
        <end position="314"/>
    </location>
</feature>
<organism evidence="4">
    <name type="scientific">marine metagenome</name>
    <dbReference type="NCBI Taxonomy" id="408172"/>
    <lineage>
        <taxon>unclassified sequences</taxon>
        <taxon>metagenomes</taxon>
        <taxon>ecological metagenomes</taxon>
    </lineage>
</organism>
<feature type="domain" description="Magnetotaxis protein MtxA middle immunoglobulin-like" evidence="2">
    <location>
        <begin position="145"/>
        <end position="230"/>
    </location>
</feature>
<proteinExistence type="predicted"/>
<dbReference type="EMBL" id="UINC01001188">
    <property type="protein sequence ID" value="SUZ73740.1"/>
    <property type="molecule type" value="Genomic_DNA"/>
</dbReference>
<feature type="domain" description="DUF7354" evidence="3">
    <location>
        <begin position="25"/>
        <end position="108"/>
    </location>
</feature>
<dbReference type="InterPro" id="IPR054359">
    <property type="entry name" value="MtxA_M_Ig-like"/>
</dbReference>
<dbReference type="InterPro" id="IPR054358">
    <property type="entry name" value="MtxA_C"/>
</dbReference>
<dbReference type="Pfam" id="PF24045">
    <property type="entry name" value="DUF7354"/>
    <property type="match status" value="1"/>
</dbReference>
<protein>
    <submittedName>
        <fullName evidence="4">Uncharacterized protein</fullName>
    </submittedName>
</protein>
<evidence type="ECO:0000259" key="2">
    <source>
        <dbReference type="Pfam" id="PF22433"/>
    </source>
</evidence>
<gene>
    <name evidence="4" type="ORF">METZ01_LOCUS26594</name>
</gene>
<dbReference type="AlphaFoldDB" id="A0A381Q3T1"/>
<sequence>MRFIKIITLILFLSAFALQPALAKKVPLGMLVEIKGKIEYSKKGKRWKKVRRNKFVYKNYLVKVGADSTIKFLNQKTNETTLLTANSKVKVTADGLEVIEGSLGDKSSGGGLLSGLSKQFSKTQKYTTVRRAAKKGGIDLKLATNTVSADFSELAWESAGAEYAYRLHLGAKDRKTKTWTDSAVYEVPSTGDEVVRTSIKPISKKQKYFVEVLDGSGAVAFTTKAANLKVLSGKKLAKFEKQKGQYQSMDESGFMYAGLLKDNGLLVPALDQYSKFFTEFSDDEDINELRPFLIEVYSRLRLAHLKSVELKKYESTE</sequence>
<dbReference type="InterPro" id="IPR055778">
    <property type="entry name" value="DUF7354"/>
</dbReference>
<evidence type="ECO:0000313" key="4">
    <source>
        <dbReference type="EMBL" id="SUZ73740.1"/>
    </source>
</evidence>
<reference evidence="4" key="1">
    <citation type="submission" date="2018-05" db="EMBL/GenBank/DDBJ databases">
        <authorList>
            <person name="Lanie J.A."/>
            <person name="Ng W.-L."/>
            <person name="Kazmierczak K.M."/>
            <person name="Andrzejewski T.M."/>
            <person name="Davidsen T.M."/>
            <person name="Wayne K.J."/>
            <person name="Tettelin H."/>
            <person name="Glass J.I."/>
            <person name="Rusch D."/>
            <person name="Podicherti R."/>
            <person name="Tsui H.-C.T."/>
            <person name="Winkler M.E."/>
        </authorList>
    </citation>
    <scope>NUCLEOTIDE SEQUENCE</scope>
</reference>
<accession>A0A381Q3T1</accession>
<name>A0A381Q3T1_9ZZZZ</name>
<dbReference type="Pfam" id="PF22121">
    <property type="entry name" value="MtxA_C"/>
    <property type="match status" value="1"/>
</dbReference>